<accession>A0A5S9WY16</accession>
<dbReference type="OrthoDB" id="1411776at2759"/>
<name>A0A5S9WY16_ARATH</name>
<sequence>MVPVLQINLTTLIQYTNRRHRGRSTTPRNQQHKNFLKNDSLSFFFFVGIGPNQNGWNNKHPSHSYFGYLYNH</sequence>
<dbReference type="ExpressionAtlas" id="A0A5S9WY16">
    <property type="expression patterns" value="baseline and differential"/>
</dbReference>
<proteinExistence type="predicted"/>
<gene>
    <name evidence="1" type="ORF">C24_LOCUS7600</name>
</gene>
<reference evidence="1 2" key="1">
    <citation type="submission" date="2019-12" db="EMBL/GenBank/DDBJ databases">
        <authorList>
            <person name="Jiao W.-B."/>
            <person name="Schneeberger K."/>
        </authorList>
    </citation>
    <scope>NUCLEOTIDE SEQUENCE [LARGE SCALE GENOMIC DNA]</scope>
    <source>
        <strain evidence="2">cv. C24</strain>
    </source>
</reference>
<dbReference type="AlphaFoldDB" id="A0A5S9WY16"/>
<protein>
    <submittedName>
        <fullName evidence="1">Uncharacterized protein</fullName>
    </submittedName>
</protein>
<organism evidence="1 2">
    <name type="scientific">Arabidopsis thaliana</name>
    <name type="common">Mouse-ear cress</name>
    <dbReference type="NCBI Taxonomy" id="3702"/>
    <lineage>
        <taxon>Eukaryota</taxon>
        <taxon>Viridiplantae</taxon>
        <taxon>Streptophyta</taxon>
        <taxon>Embryophyta</taxon>
        <taxon>Tracheophyta</taxon>
        <taxon>Spermatophyta</taxon>
        <taxon>Magnoliopsida</taxon>
        <taxon>eudicotyledons</taxon>
        <taxon>Gunneridae</taxon>
        <taxon>Pentapetalae</taxon>
        <taxon>rosids</taxon>
        <taxon>malvids</taxon>
        <taxon>Brassicales</taxon>
        <taxon>Brassicaceae</taxon>
        <taxon>Camelineae</taxon>
        <taxon>Arabidopsis</taxon>
    </lineage>
</organism>
<dbReference type="Proteomes" id="UP000434276">
    <property type="component" value="Unassembled WGS sequence"/>
</dbReference>
<evidence type="ECO:0000313" key="1">
    <source>
        <dbReference type="EMBL" id="CAA0360369.1"/>
    </source>
</evidence>
<dbReference type="EMBL" id="CACSHJ010000088">
    <property type="protein sequence ID" value="CAA0360369.1"/>
    <property type="molecule type" value="Genomic_DNA"/>
</dbReference>
<evidence type="ECO:0000313" key="2">
    <source>
        <dbReference type="Proteomes" id="UP000434276"/>
    </source>
</evidence>